<dbReference type="NCBIfam" id="NF002730">
    <property type="entry name" value="PRK02628.1"/>
    <property type="match status" value="1"/>
</dbReference>
<evidence type="ECO:0000256" key="5">
    <source>
        <dbReference type="ARBA" id="ARBA00022840"/>
    </source>
</evidence>
<keyword evidence="5 7" id="KW-0067">ATP-binding</keyword>
<evidence type="ECO:0000259" key="10">
    <source>
        <dbReference type="PROSITE" id="PS50263"/>
    </source>
</evidence>
<dbReference type="InterPro" id="IPR003010">
    <property type="entry name" value="C-N_Hydrolase"/>
</dbReference>
<dbReference type="EMBL" id="FNNH01000040">
    <property type="protein sequence ID" value="SDW93494.1"/>
    <property type="molecule type" value="Genomic_DNA"/>
</dbReference>
<dbReference type="Gene3D" id="3.40.50.620">
    <property type="entry name" value="HUPs"/>
    <property type="match status" value="1"/>
</dbReference>
<dbReference type="PANTHER" id="PTHR23090">
    <property type="entry name" value="NH 3 /GLUTAMINE-DEPENDENT NAD + SYNTHETASE"/>
    <property type="match status" value="1"/>
</dbReference>
<dbReference type="GO" id="GO:0003952">
    <property type="term" value="F:NAD+ synthase (glutamine-hydrolyzing) activity"/>
    <property type="evidence" value="ECO:0007669"/>
    <property type="project" value="UniProtKB-UniRule"/>
</dbReference>
<protein>
    <recommendedName>
        <fullName evidence="7 8">Glutamine-dependent NAD(+) synthetase</fullName>
        <ecNumber evidence="7 8">6.3.5.1</ecNumber>
    </recommendedName>
    <alternativeName>
        <fullName evidence="7 8">NAD(+) synthase [glutamine-hydrolyzing]</fullName>
    </alternativeName>
</protein>
<evidence type="ECO:0000313" key="12">
    <source>
        <dbReference type="Proteomes" id="UP000183454"/>
    </source>
</evidence>
<evidence type="ECO:0000313" key="11">
    <source>
        <dbReference type="EMBL" id="SDW93494.1"/>
    </source>
</evidence>
<dbReference type="FunFam" id="1.10.10.1140:FF:000001">
    <property type="entry name" value="Glutamine-dependent NAD(+) synthetase"/>
    <property type="match status" value="1"/>
</dbReference>
<dbReference type="GO" id="GO:0004359">
    <property type="term" value="F:glutaminase activity"/>
    <property type="evidence" value="ECO:0007669"/>
    <property type="project" value="InterPro"/>
</dbReference>
<feature type="binding site" evidence="7">
    <location>
        <position position="209"/>
    </location>
    <ligand>
        <name>L-glutamine</name>
        <dbReference type="ChEBI" id="CHEBI:58359"/>
    </ligand>
</feature>
<comment type="catalytic activity">
    <reaction evidence="7 8">
        <text>deamido-NAD(+) + L-glutamine + ATP + H2O = L-glutamate + AMP + diphosphate + NAD(+) + H(+)</text>
        <dbReference type="Rhea" id="RHEA:24384"/>
        <dbReference type="ChEBI" id="CHEBI:15377"/>
        <dbReference type="ChEBI" id="CHEBI:15378"/>
        <dbReference type="ChEBI" id="CHEBI:29985"/>
        <dbReference type="ChEBI" id="CHEBI:30616"/>
        <dbReference type="ChEBI" id="CHEBI:33019"/>
        <dbReference type="ChEBI" id="CHEBI:57540"/>
        <dbReference type="ChEBI" id="CHEBI:58359"/>
        <dbReference type="ChEBI" id="CHEBI:58437"/>
        <dbReference type="ChEBI" id="CHEBI:456215"/>
        <dbReference type="EC" id="6.3.5.1"/>
    </reaction>
</comment>
<name>A0A1H2XM15_9PROT</name>
<dbReference type="InterPro" id="IPR014729">
    <property type="entry name" value="Rossmann-like_a/b/a_fold"/>
</dbReference>
<feature type="binding site" evidence="7">
    <location>
        <position position="492"/>
    </location>
    <ligand>
        <name>deamido-NAD(+)</name>
        <dbReference type="ChEBI" id="CHEBI:58437"/>
        <note>ligand shared between two neighboring subunits</note>
    </ligand>
</feature>
<evidence type="ECO:0000256" key="1">
    <source>
        <dbReference type="ARBA" id="ARBA00005188"/>
    </source>
</evidence>
<feature type="active site" description="Proton acceptor; for glutaminase activity" evidence="7">
    <location>
        <position position="56"/>
    </location>
</feature>
<dbReference type="Gene3D" id="1.10.10.1140">
    <property type="entry name" value="Glutamine-dependent NAD+ synthetase, C-terminal domain"/>
    <property type="match status" value="1"/>
</dbReference>
<dbReference type="PROSITE" id="PS50263">
    <property type="entry name" value="CN_HYDROLASE"/>
    <property type="match status" value="1"/>
</dbReference>
<dbReference type="PIRSF" id="PIRSF006630">
    <property type="entry name" value="NADS_GAT"/>
    <property type="match status" value="1"/>
</dbReference>
<feature type="active site" description="For glutaminase activity" evidence="7">
    <location>
        <position position="125"/>
    </location>
</feature>
<dbReference type="RefSeq" id="WP_074667653.1">
    <property type="nucleotide sequence ID" value="NZ_FNNH01000040.1"/>
</dbReference>
<sequence length="695" mass="77677">MPTNPEFFNLYRHGFVRVAVGVPDVRVADPVFNASATIALMTQAVEQHAILALFPELGLTAYSCEDLFHQQTLLAGALEALSRVLEASEQLELITVVGLPLQVNHLLFNCAAIVYRGRILGVVPKTFLPNYREFYELRQFAPATAAGCDTITLCGQSTIPFGEKLVFLAKNQPHFRFFTEICEDLWVPVPPSSHAALAGATLLLNLSASNVTIGKQEYRHSLVANQSAHCLAAYLYTAAGTGESTTDLAWDGHAMVYENGTLLAESSRFHDGSQLIFADVDLDHLVQERMRQNSFGQSVQYYREEIRQFREIPFVITLPTTARLLCQRQYDRFPYVPADPATRDSRCFEAYHIQVQGLVKRLKHTGIQKIVIGVSGGLDSTHALIVAARAMDVLHFPRTNILAYTMPGFATSEHTLANATALMQVLGCAAHQIDIRPSCEQMLRDLDHPFIHGEPVYDVTFENVQAGERTNHLFRLANYHHGLVLGTGDLSELALGWCTYGVGDHMSHYAINASVPKTLIQFLIRWIADTDQLGHKVSLVLRAILDTEISPELVPGKTESNQPAQRTEAIIGPYELQDFNLYYTTRFGYLPSKIAFLAYCSWRDRAQGRWPGIPEYRRNQYNIGEIKQWLHVFAYRFFQISQFKRSCIPNAPKVGSGGSLSPRGDYRAPSDSEATIWLNDIAQIPDAAPENNLFK</sequence>
<evidence type="ECO:0000256" key="6">
    <source>
        <dbReference type="ARBA" id="ARBA00023027"/>
    </source>
</evidence>
<dbReference type="HAMAP" id="MF_02090">
    <property type="entry name" value="NadE_glutamine_dep"/>
    <property type="match status" value="1"/>
</dbReference>
<keyword evidence="3 7" id="KW-0436">Ligase</keyword>
<accession>A0A1H2XM15</accession>
<dbReference type="FunFam" id="3.40.50.620:FF:000155">
    <property type="entry name" value="Glutamine-dependent NAD(+) synthetase"/>
    <property type="match status" value="1"/>
</dbReference>
<feature type="binding site" evidence="7">
    <location>
        <position position="644"/>
    </location>
    <ligand>
        <name>deamido-NAD(+)</name>
        <dbReference type="ChEBI" id="CHEBI:58437"/>
        <note>ligand shared between two neighboring subunits</note>
    </ligand>
</feature>
<keyword evidence="4 7" id="KW-0547">Nucleotide-binding</keyword>
<dbReference type="UniPathway" id="UPA00253">
    <property type="reaction ID" value="UER00334"/>
</dbReference>
<dbReference type="EC" id="6.3.5.1" evidence="7 8"/>
<dbReference type="InterPro" id="IPR022310">
    <property type="entry name" value="NAD/GMP_synthase"/>
</dbReference>
<dbReference type="AlphaFoldDB" id="A0A1H2XM15"/>
<evidence type="ECO:0000256" key="7">
    <source>
        <dbReference type="HAMAP-Rule" id="MF_02090"/>
    </source>
</evidence>
<feature type="binding site" evidence="7">
    <location>
        <begin position="497"/>
        <end position="500"/>
    </location>
    <ligand>
        <name>deamido-NAD(+)</name>
        <dbReference type="ChEBI" id="CHEBI:58437"/>
        <note>ligand shared between two neighboring subunits</note>
    </ligand>
</feature>
<comment type="similarity">
    <text evidence="9">Belongs to the NAD synthetase family.</text>
</comment>
<dbReference type="PANTHER" id="PTHR23090:SF9">
    <property type="entry name" value="GLUTAMINE-DEPENDENT NAD(+) SYNTHETASE"/>
    <property type="match status" value="1"/>
</dbReference>
<dbReference type="SUPFAM" id="SSF52402">
    <property type="entry name" value="Adenine nucleotide alpha hydrolases-like"/>
    <property type="match status" value="1"/>
</dbReference>
<feature type="binding site" evidence="7">
    <location>
        <position position="487"/>
    </location>
    <ligand>
        <name>ATP</name>
        <dbReference type="ChEBI" id="CHEBI:30616"/>
    </ligand>
</feature>
<feature type="binding site" evidence="7">
    <location>
        <position position="463"/>
    </location>
    <ligand>
        <name>deamido-NAD(+)</name>
        <dbReference type="ChEBI" id="CHEBI:58437"/>
        <note>ligand shared between two neighboring subunits</note>
    </ligand>
</feature>
<evidence type="ECO:0000256" key="2">
    <source>
        <dbReference type="ARBA" id="ARBA00007145"/>
    </source>
</evidence>
<dbReference type="NCBIfam" id="TIGR00552">
    <property type="entry name" value="nadE"/>
    <property type="match status" value="1"/>
</dbReference>
<dbReference type="GO" id="GO:0005737">
    <property type="term" value="C:cytoplasm"/>
    <property type="evidence" value="ECO:0007669"/>
    <property type="project" value="InterPro"/>
</dbReference>
<evidence type="ECO:0000256" key="9">
    <source>
        <dbReference type="RuleBase" id="RU003811"/>
    </source>
</evidence>
<comment type="function">
    <text evidence="7">Catalyzes the ATP-dependent amidation of deamido-NAD to form NAD. Uses L-glutamine as a nitrogen source.</text>
</comment>
<feature type="active site" description="Nucleophile; for glutaminase activity" evidence="7">
    <location>
        <position position="182"/>
    </location>
</feature>
<gene>
    <name evidence="7" type="primary">nadE</name>
    <name evidence="11" type="ORF">SAMN05421882_10405</name>
</gene>
<feature type="binding site" evidence="7">
    <location>
        <begin position="373"/>
        <end position="380"/>
    </location>
    <ligand>
        <name>ATP</name>
        <dbReference type="ChEBI" id="CHEBI:30616"/>
    </ligand>
</feature>
<dbReference type="InterPro" id="IPR036526">
    <property type="entry name" value="C-N_Hydrolase_sf"/>
</dbReference>
<dbReference type="InterPro" id="IPR041856">
    <property type="entry name" value="NAD+_synth_C"/>
</dbReference>
<feature type="domain" description="CN hydrolase" evidence="10">
    <location>
        <begin position="16"/>
        <end position="282"/>
    </location>
</feature>
<evidence type="ECO:0000256" key="4">
    <source>
        <dbReference type="ARBA" id="ARBA00022741"/>
    </source>
</evidence>
<dbReference type="InterPro" id="IPR014445">
    <property type="entry name" value="Gln-dep_NAD_synthase"/>
</dbReference>
<evidence type="ECO:0000256" key="3">
    <source>
        <dbReference type="ARBA" id="ARBA00022598"/>
    </source>
</evidence>
<reference evidence="11 12" key="1">
    <citation type="submission" date="2016-10" db="EMBL/GenBank/DDBJ databases">
        <authorList>
            <person name="de Groot N.N."/>
        </authorList>
    </citation>
    <scope>NUCLEOTIDE SEQUENCE [LARGE SCALE GENOMIC DNA]</scope>
    <source>
        <strain evidence="11 12">Nm110</strain>
    </source>
</reference>
<dbReference type="SUPFAM" id="SSF56317">
    <property type="entry name" value="Carbon-nitrogen hydrolase"/>
    <property type="match status" value="1"/>
</dbReference>
<dbReference type="CDD" id="cd07570">
    <property type="entry name" value="GAT_Gln-NAD-synth"/>
    <property type="match status" value="1"/>
</dbReference>
<dbReference type="GO" id="GO:0009435">
    <property type="term" value="P:NAD+ biosynthetic process"/>
    <property type="evidence" value="ECO:0007669"/>
    <property type="project" value="UniProtKB-UniRule"/>
</dbReference>
<comment type="pathway">
    <text evidence="1 7 8">Cofactor biosynthesis; NAD(+) biosynthesis; NAD(+) from deamido-NAD(+) (L-Gln route): step 1/1.</text>
</comment>
<feature type="binding site" evidence="7">
    <location>
        <position position="215"/>
    </location>
    <ligand>
        <name>L-glutamine</name>
        <dbReference type="ChEBI" id="CHEBI:58359"/>
    </ligand>
</feature>
<dbReference type="Pfam" id="PF02540">
    <property type="entry name" value="NAD_synthase"/>
    <property type="match status" value="1"/>
</dbReference>
<proteinExistence type="inferred from homology"/>
<organism evidence="11 12">
    <name type="scientific">Nitrosomonas communis</name>
    <dbReference type="NCBI Taxonomy" id="44574"/>
    <lineage>
        <taxon>Bacteria</taxon>
        <taxon>Pseudomonadati</taxon>
        <taxon>Pseudomonadota</taxon>
        <taxon>Betaproteobacteria</taxon>
        <taxon>Nitrosomonadales</taxon>
        <taxon>Nitrosomonadaceae</taxon>
        <taxon>Nitrosomonas</taxon>
    </lineage>
</organism>
<dbReference type="CDD" id="cd00553">
    <property type="entry name" value="NAD_synthase"/>
    <property type="match status" value="1"/>
</dbReference>
<dbReference type="Pfam" id="PF00795">
    <property type="entry name" value="CN_hydrolase"/>
    <property type="match status" value="1"/>
</dbReference>
<dbReference type="Gene3D" id="3.60.110.10">
    <property type="entry name" value="Carbon-nitrogen hydrolase"/>
    <property type="match status" value="1"/>
</dbReference>
<evidence type="ECO:0000256" key="8">
    <source>
        <dbReference type="PIRNR" id="PIRNR006630"/>
    </source>
</evidence>
<dbReference type="Proteomes" id="UP000183454">
    <property type="component" value="Unassembled WGS sequence"/>
</dbReference>
<comment type="similarity">
    <text evidence="2 7 8">In the C-terminal section; belongs to the NAD synthetase family.</text>
</comment>
<dbReference type="InterPro" id="IPR003694">
    <property type="entry name" value="NAD_synthase"/>
</dbReference>
<dbReference type="GO" id="GO:0005524">
    <property type="term" value="F:ATP binding"/>
    <property type="evidence" value="ECO:0007669"/>
    <property type="project" value="UniProtKB-UniRule"/>
</dbReference>
<keyword evidence="6 7" id="KW-0520">NAD</keyword>
<dbReference type="GO" id="GO:0008795">
    <property type="term" value="F:NAD+ synthase activity"/>
    <property type="evidence" value="ECO:0007669"/>
    <property type="project" value="UniProtKB-UniRule"/>
</dbReference>
<feature type="binding site" evidence="7">
    <location>
        <position position="131"/>
    </location>
    <ligand>
        <name>L-glutamine</name>
        <dbReference type="ChEBI" id="CHEBI:58359"/>
    </ligand>
</feature>